<dbReference type="EMBL" id="ASSZ01000020">
    <property type="protein sequence ID" value="EOS56094.1"/>
    <property type="molecule type" value="Genomic_DNA"/>
</dbReference>
<organism evidence="2 3">
    <name type="scientific">Paenibacillus barengoltzii G22</name>
    <dbReference type="NCBI Taxonomy" id="1235795"/>
    <lineage>
        <taxon>Bacteria</taxon>
        <taxon>Bacillati</taxon>
        <taxon>Bacillota</taxon>
        <taxon>Bacilli</taxon>
        <taxon>Bacillales</taxon>
        <taxon>Paenibacillaceae</taxon>
        <taxon>Paenibacillus</taxon>
    </lineage>
</organism>
<feature type="transmembrane region" description="Helical" evidence="1">
    <location>
        <begin position="9"/>
        <end position="29"/>
    </location>
</feature>
<dbReference type="RefSeq" id="WP_016312643.1">
    <property type="nucleotide sequence ID" value="NZ_KE159653.1"/>
</dbReference>
<dbReference type="Proteomes" id="UP000019598">
    <property type="component" value="Unassembled WGS sequence"/>
</dbReference>
<sequence length="324" mass="37764">MITLRKKDAVLYIVLTGLFLFFCIFQTYLHKQEEFNEISNELYTNHHKVLINQGDDRWLKELSDSDCRIFAEYNSTYRALLKNSGEWSPPIRSGHYFLETDQGRKAVVGNEMRKQVYERGGNKYITFQGVEYEVTGFMGASFASSIDYLVLLINPELPNIPKNTRIIVDGDNESTVEELVEKVVSKNPLISQIESTQKGVTRTAEVSFFNFLLFVEMCILILFTITAFIRYWYEKEKKTIRVLFLLGVSKRKIYQQIINKSLLIVIFSSISTFFVIYIFDSFILFNLGSMILLTFIFLFSVWLLLSLFFYNDHAKGKVTRNDPQ</sequence>
<evidence type="ECO:0008006" key="4">
    <source>
        <dbReference type="Google" id="ProtNLM"/>
    </source>
</evidence>
<comment type="caution">
    <text evidence="2">The sequence shown here is derived from an EMBL/GenBank/DDBJ whole genome shotgun (WGS) entry which is preliminary data.</text>
</comment>
<dbReference type="GeneID" id="43345167"/>
<protein>
    <recommendedName>
        <fullName evidence="4">MacB-like periplasmic core domain-containing protein</fullName>
    </recommendedName>
</protein>
<name>R9LBD4_9BACL</name>
<accession>R9LBD4</accession>
<dbReference type="HOGENOM" id="CLU_857488_0_0_9"/>
<reference evidence="2 3" key="1">
    <citation type="submission" date="2013-04" db="EMBL/GenBank/DDBJ databases">
        <title>The Genome Sequence of Paenibacillus barengoltzii G22.</title>
        <authorList>
            <consortium name="The Broad Institute Genomics Platform"/>
            <consortium name="The Broad Institute Genome Sequencing Center for Infectious Disease"/>
            <person name="Earl A."/>
            <person name="Xavier R."/>
            <person name="Elson C."/>
            <person name="Duck W."/>
            <person name="Walker B."/>
            <person name="Young S."/>
            <person name="Zeng Q."/>
            <person name="Gargeya S."/>
            <person name="Fitzgerald M."/>
            <person name="Haas B."/>
            <person name="Abouelleil A."/>
            <person name="Allen A.W."/>
            <person name="Alvarado L."/>
            <person name="Arachchi H.M."/>
            <person name="Berlin A.M."/>
            <person name="Chapman S.B."/>
            <person name="Gainer-Dewar J."/>
            <person name="Goldberg J."/>
            <person name="Griggs A."/>
            <person name="Gujja S."/>
            <person name="Hansen M."/>
            <person name="Howarth C."/>
            <person name="Imamovic A."/>
            <person name="Ireland A."/>
            <person name="Larimer J."/>
            <person name="McCowan C."/>
            <person name="Murphy C."/>
            <person name="Pearson M."/>
            <person name="Poon T.W."/>
            <person name="Priest M."/>
            <person name="Roberts A."/>
            <person name="Saif S."/>
            <person name="Shea T."/>
            <person name="Sisk P."/>
            <person name="Sykes S."/>
            <person name="Wortman J."/>
            <person name="Nusbaum C."/>
            <person name="Birren B."/>
        </authorList>
    </citation>
    <scope>NUCLEOTIDE SEQUENCE [LARGE SCALE GENOMIC DNA]</scope>
    <source>
        <strain evidence="2 3">G22</strain>
    </source>
</reference>
<keyword evidence="1" id="KW-0812">Transmembrane</keyword>
<keyword evidence="1" id="KW-1133">Transmembrane helix</keyword>
<dbReference type="PATRIC" id="fig|1235795.3.peg.2125"/>
<feature type="transmembrane region" description="Helical" evidence="1">
    <location>
        <begin position="285"/>
        <end position="310"/>
    </location>
</feature>
<keyword evidence="1" id="KW-0472">Membrane</keyword>
<feature type="transmembrane region" description="Helical" evidence="1">
    <location>
        <begin position="208"/>
        <end position="233"/>
    </location>
</feature>
<dbReference type="AlphaFoldDB" id="R9LBD4"/>
<evidence type="ECO:0000313" key="2">
    <source>
        <dbReference type="EMBL" id="EOS56094.1"/>
    </source>
</evidence>
<evidence type="ECO:0000256" key="1">
    <source>
        <dbReference type="SAM" id="Phobius"/>
    </source>
</evidence>
<dbReference type="STRING" id="1235795.C812_02156"/>
<feature type="transmembrane region" description="Helical" evidence="1">
    <location>
        <begin position="261"/>
        <end position="279"/>
    </location>
</feature>
<evidence type="ECO:0000313" key="3">
    <source>
        <dbReference type="Proteomes" id="UP000019598"/>
    </source>
</evidence>
<gene>
    <name evidence="2" type="ORF">C812_02156</name>
</gene>
<proteinExistence type="predicted"/>
<dbReference type="OrthoDB" id="2558183at2"/>